<dbReference type="PROSITE" id="PS50089">
    <property type="entry name" value="ZF_RING_2"/>
    <property type="match status" value="1"/>
</dbReference>
<keyword evidence="1" id="KW-0479">Metal-binding</keyword>
<protein>
    <recommendedName>
        <fullName evidence="2">RING-type domain-containing protein</fullName>
    </recommendedName>
</protein>
<comment type="caution">
    <text evidence="3">The sequence shown here is derived from an EMBL/GenBank/DDBJ whole genome shotgun (WGS) entry which is preliminary data.</text>
</comment>
<evidence type="ECO:0000256" key="1">
    <source>
        <dbReference type="PROSITE-ProRule" id="PRU00175"/>
    </source>
</evidence>
<dbReference type="Gene3D" id="3.30.40.10">
    <property type="entry name" value="Zinc/RING finger domain, C3HC4 (zinc finger)"/>
    <property type="match status" value="1"/>
</dbReference>
<dbReference type="Proteomes" id="UP000813461">
    <property type="component" value="Unassembled WGS sequence"/>
</dbReference>
<dbReference type="AlphaFoldDB" id="A0A8K0R1F3"/>
<sequence length="271" mass="31540">MSPNPPSTQTSSAKLLTYRTSTLARIERILQQDPEITRADYSWLIDPSVTLPPTFTALISYAHELFTICDAVDSMIPKFKKKWFRERIAIPEICPKTNVLRARHWTTPFVEESCVECRVARCEEVRYDVEERCSICLSPYNRRDPKVQTACGHVFGSACIQVWAKHNTRCPECRRERFTTANYLPAACRPSFRELQRAVDDFRAWKEDVEGWLLIGYTEHEDLTKEVENLGYCFETARRALRDVRDEAGKCRPNFALMQLWKDCEDVSLAW</sequence>
<organism evidence="3 4">
    <name type="scientific">Paraphoma chrysanthemicola</name>
    <dbReference type="NCBI Taxonomy" id="798071"/>
    <lineage>
        <taxon>Eukaryota</taxon>
        <taxon>Fungi</taxon>
        <taxon>Dikarya</taxon>
        <taxon>Ascomycota</taxon>
        <taxon>Pezizomycotina</taxon>
        <taxon>Dothideomycetes</taxon>
        <taxon>Pleosporomycetidae</taxon>
        <taxon>Pleosporales</taxon>
        <taxon>Pleosporineae</taxon>
        <taxon>Phaeosphaeriaceae</taxon>
        <taxon>Paraphoma</taxon>
    </lineage>
</organism>
<name>A0A8K0R1F3_9PLEO</name>
<dbReference type="OrthoDB" id="8062037at2759"/>
<dbReference type="SMART" id="SM00184">
    <property type="entry name" value="RING"/>
    <property type="match status" value="1"/>
</dbReference>
<keyword evidence="4" id="KW-1185">Reference proteome</keyword>
<keyword evidence="1" id="KW-0863">Zinc-finger</keyword>
<dbReference type="InterPro" id="IPR013083">
    <property type="entry name" value="Znf_RING/FYVE/PHD"/>
</dbReference>
<gene>
    <name evidence="3" type="ORF">FB567DRAFT_595478</name>
</gene>
<feature type="domain" description="RING-type" evidence="2">
    <location>
        <begin position="133"/>
        <end position="174"/>
    </location>
</feature>
<dbReference type="EMBL" id="JAGMVJ010000016">
    <property type="protein sequence ID" value="KAH7079481.1"/>
    <property type="molecule type" value="Genomic_DNA"/>
</dbReference>
<reference evidence="3" key="1">
    <citation type="journal article" date="2021" name="Nat. Commun.">
        <title>Genetic determinants of endophytism in the Arabidopsis root mycobiome.</title>
        <authorList>
            <person name="Mesny F."/>
            <person name="Miyauchi S."/>
            <person name="Thiergart T."/>
            <person name="Pickel B."/>
            <person name="Atanasova L."/>
            <person name="Karlsson M."/>
            <person name="Huettel B."/>
            <person name="Barry K.W."/>
            <person name="Haridas S."/>
            <person name="Chen C."/>
            <person name="Bauer D."/>
            <person name="Andreopoulos W."/>
            <person name="Pangilinan J."/>
            <person name="LaButti K."/>
            <person name="Riley R."/>
            <person name="Lipzen A."/>
            <person name="Clum A."/>
            <person name="Drula E."/>
            <person name="Henrissat B."/>
            <person name="Kohler A."/>
            <person name="Grigoriev I.V."/>
            <person name="Martin F.M."/>
            <person name="Hacquard S."/>
        </authorList>
    </citation>
    <scope>NUCLEOTIDE SEQUENCE</scope>
    <source>
        <strain evidence="3">MPI-SDFR-AT-0120</strain>
    </source>
</reference>
<dbReference type="GO" id="GO:0008270">
    <property type="term" value="F:zinc ion binding"/>
    <property type="evidence" value="ECO:0007669"/>
    <property type="project" value="UniProtKB-KW"/>
</dbReference>
<keyword evidence="1" id="KW-0862">Zinc</keyword>
<evidence type="ECO:0000259" key="2">
    <source>
        <dbReference type="PROSITE" id="PS50089"/>
    </source>
</evidence>
<dbReference type="Pfam" id="PF13639">
    <property type="entry name" value="zf-RING_2"/>
    <property type="match status" value="1"/>
</dbReference>
<evidence type="ECO:0000313" key="3">
    <source>
        <dbReference type="EMBL" id="KAH7079481.1"/>
    </source>
</evidence>
<accession>A0A8K0R1F3</accession>
<evidence type="ECO:0000313" key="4">
    <source>
        <dbReference type="Proteomes" id="UP000813461"/>
    </source>
</evidence>
<dbReference type="SUPFAM" id="SSF57850">
    <property type="entry name" value="RING/U-box"/>
    <property type="match status" value="1"/>
</dbReference>
<proteinExistence type="predicted"/>
<dbReference type="InterPro" id="IPR001841">
    <property type="entry name" value="Znf_RING"/>
</dbReference>